<organism evidence="2 3">
    <name type="scientific">Malassezia furfur</name>
    <name type="common">Pityriasis versicolor infection agent</name>
    <name type="synonym">Pityrosporum furfur</name>
    <dbReference type="NCBI Taxonomy" id="55194"/>
    <lineage>
        <taxon>Eukaryota</taxon>
        <taxon>Fungi</taxon>
        <taxon>Dikarya</taxon>
        <taxon>Basidiomycota</taxon>
        <taxon>Ustilaginomycotina</taxon>
        <taxon>Malasseziomycetes</taxon>
        <taxon>Malasseziales</taxon>
        <taxon>Malasseziaceae</taxon>
        <taxon>Malassezia</taxon>
    </lineage>
</organism>
<evidence type="ECO:0000259" key="1">
    <source>
        <dbReference type="Pfam" id="PF20653"/>
    </source>
</evidence>
<keyword evidence="3" id="KW-1185">Reference proteome</keyword>
<feature type="domain" description="Conserved Oligomeric Golgi complex subunit 6 C-terminal" evidence="1">
    <location>
        <begin position="79"/>
        <end position="408"/>
    </location>
</feature>
<evidence type="ECO:0000313" key="3">
    <source>
        <dbReference type="Proteomes" id="UP000818624"/>
    </source>
</evidence>
<protein>
    <submittedName>
        <fullName evidence="2">Golgi transport complex subunit 6</fullName>
    </submittedName>
</protein>
<reference evidence="2 3" key="1">
    <citation type="journal article" date="2020" name="Elife">
        <title>Loss of centromere function drives karyotype evolution in closely related Malassezia species.</title>
        <authorList>
            <person name="Sankaranarayanan S.R."/>
            <person name="Ianiri G."/>
            <person name="Coelho M.A."/>
            <person name="Reza M.H."/>
            <person name="Thimmappa B.C."/>
            <person name="Ganguly P."/>
            <person name="Vadnala R.N."/>
            <person name="Sun S."/>
            <person name="Siddharthan R."/>
            <person name="Tellgren-Roth C."/>
            <person name="Dawson T.L."/>
            <person name="Heitman J."/>
            <person name="Sanyal K."/>
        </authorList>
    </citation>
    <scope>NUCLEOTIDE SEQUENCE [LARGE SCALE GENOMIC DNA]</scope>
    <source>
        <strain evidence="2">CBS14141</strain>
    </source>
</reference>
<dbReference type="EMBL" id="CP046235">
    <property type="protein sequence ID" value="WFD47431.1"/>
    <property type="molecule type" value="Genomic_DNA"/>
</dbReference>
<dbReference type="PANTHER" id="PTHR21506">
    <property type="entry name" value="COMPONENT OF OLIGOMERIC GOLGI COMPLEX 6"/>
    <property type="match status" value="1"/>
</dbReference>
<dbReference type="SMART" id="SM01087">
    <property type="entry name" value="COG6"/>
    <property type="match status" value="1"/>
</dbReference>
<name>A0ABY8EPE7_MALFU</name>
<dbReference type="Pfam" id="PF20653">
    <property type="entry name" value="COG6_C"/>
    <property type="match status" value="1"/>
</dbReference>
<gene>
    <name evidence="2" type="primary">COG6</name>
    <name evidence="2" type="ORF">GLX27_002082</name>
</gene>
<sequence length="475" mass="51963">MARKLLERMTLSPAEEKALLQSDAPVDTALLASIDKLHAILGDALLLIDLGDLRMGDSTRGDGVRADGPSSARIPDEAQATIDLRARASALLDTAYRRVAHYASSALRRLPIEGAEAPEILRAALQRLAVREDLFRSVLAAFAETRAALLPDAFVHALTVGGPAPTYLPRPIEMHAHDAVRYVSDMLAWVHQLLASERELIVSLLALLAPPPPTADDASARKHHRRIGERHTGLDASVDLRGAGPLLRPGHTTLDAPVFDALVRNILERNVAGCCRPLKARVLHTLRGQTDGVVALRLYFLLRFYRTTMQHTIGARAELSTTLRELVQVADESFARALQAFFDARLAHLVALPDADALTATREAAQLVRASLQECAQAREADATSTDEVQALERHVAERFVEPLRKSVGACAMRPRAEPAAEPDGWSRYLRWSAAPKVEQRVYETQAWHADVFLVQALAPVWVRQQTNPVGTAAI</sequence>
<evidence type="ECO:0000313" key="2">
    <source>
        <dbReference type="EMBL" id="WFD47431.1"/>
    </source>
</evidence>
<accession>A0ABY8EPE7</accession>
<dbReference type="InterPro" id="IPR048369">
    <property type="entry name" value="COG6_C"/>
</dbReference>
<dbReference type="InterPro" id="IPR010490">
    <property type="entry name" value="COG6"/>
</dbReference>
<dbReference type="Proteomes" id="UP000818624">
    <property type="component" value="Chromosome 2"/>
</dbReference>
<dbReference type="PANTHER" id="PTHR21506:SF0">
    <property type="entry name" value="CONSERVED OLIGOMERIC GOLGI COMPLEX SUBUNIT 6"/>
    <property type="match status" value="1"/>
</dbReference>
<proteinExistence type="predicted"/>